<dbReference type="EMBL" id="GGFL01016017">
    <property type="protein sequence ID" value="MBW80195.1"/>
    <property type="molecule type" value="Transcribed_RNA"/>
</dbReference>
<protein>
    <submittedName>
        <fullName evidence="2">Uncharacterized protein</fullName>
    </submittedName>
</protein>
<dbReference type="PROSITE" id="PS51257">
    <property type="entry name" value="PROKAR_LIPOPROTEIN"/>
    <property type="match status" value="1"/>
</dbReference>
<dbReference type="AlphaFoldDB" id="A0A2M4DRJ7"/>
<keyword evidence="1" id="KW-0472">Membrane</keyword>
<evidence type="ECO:0000313" key="2">
    <source>
        <dbReference type="EMBL" id="MBW80195.1"/>
    </source>
</evidence>
<proteinExistence type="predicted"/>
<feature type="transmembrane region" description="Helical" evidence="1">
    <location>
        <begin position="32"/>
        <end position="61"/>
    </location>
</feature>
<name>A0A2M4DRJ7_ANODA</name>
<sequence length="78" mass="8869">MNCRRLTMWRLDLLGCEYILSIIVALSCQEPLFRYCAMASAILPAPIAAIITLWRIFFICFNVDSKDVSRLDALLITA</sequence>
<evidence type="ECO:0000256" key="1">
    <source>
        <dbReference type="SAM" id="Phobius"/>
    </source>
</evidence>
<reference evidence="2" key="1">
    <citation type="submission" date="2018-01" db="EMBL/GenBank/DDBJ databases">
        <title>An insight into the sialome of Amazonian anophelines.</title>
        <authorList>
            <person name="Ribeiro J.M."/>
            <person name="Scarpassa V."/>
            <person name="Calvo E."/>
        </authorList>
    </citation>
    <scope>NUCLEOTIDE SEQUENCE</scope>
</reference>
<keyword evidence="1" id="KW-1133">Transmembrane helix</keyword>
<accession>A0A2M4DRJ7</accession>
<keyword evidence="1" id="KW-0812">Transmembrane</keyword>
<organism evidence="2">
    <name type="scientific">Anopheles darlingi</name>
    <name type="common">Mosquito</name>
    <dbReference type="NCBI Taxonomy" id="43151"/>
    <lineage>
        <taxon>Eukaryota</taxon>
        <taxon>Metazoa</taxon>
        <taxon>Ecdysozoa</taxon>
        <taxon>Arthropoda</taxon>
        <taxon>Hexapoda</taxon>
        <taxon>Insecta</taxon>
        <taxon>Pterygota</taxon>
        <taxon>Neoptera</taxon>
        <taxon>Endopterygota</taxon>
        <taxon>Diptera</taxon>
        <taxon>Nematocera</taxon>
        <taxon>Culicoidea</taxon>
        <taxon>Culicidae</taxon>
        <taxon>Anophelinae</taxon>
        <taxon>Anopheles</taxon>
    </lineage>
</organism>